<reference evidence="1 2" key="1">
    <citation type="submission" date="2019-08" db="EMBL/GenBank/DDBJ databases">
        <title>Draft genome sequence of Chryseobacterium sp. Gsoil 183.</title>
        <authorList>
            <person name="Im W.-T."/>
        </authorList>
    </citation>
    <scope>NUCLEOTIDE SEQUENCE [LARGE SCALE GENOMIC DNA]</scope>
    <source>
        <strain evidence="1 2">Gsoil 183</strain>
    </source>
</reference>
<accession>A0A5D8ZF37</accession>
<dbReference type="EMBL" id="VTRU01000005">
    <property type="protein sequence ID" value="TZF93501.1"/>
    <property type="molecule type" value="Genomic_DNA"/>
</dbReference>
<evidence type="ECO:0000313" key="1">
    <source>
        <dbReference type="EMBL" id="TZF93501.1"/>
    </source>
</evidence>
<comment type="caution">
    <text evidence="1">The sequence shown here is derived from an EMBL/GenBank/DDBJ whole genome shotgun (WGS) entry which is preliminary data.</text>
</comment>
<dbReference type="AlphaFoldDB" id="A0A5D8ZF37"/>
<protein>
    <submittedName>
        <fullName evidence="1">Uncharacterized protein</fullName>
    </submittedName>
</protein>
<organism evidence="1 2">
    <name type="scientific">Chryseobacterium panacisoli</name>
    <dbReference type="NCBI Taxonomy" id="1807141"/>
    <lineage>
        <taxon>Bacteria</taxon>
        <taxon>Pseudomonadati</taxon>
        <taxon>Bacteroidota</taxon>
        <taxon>Flavobacteriia</taxon>
        <taxon>Flavobacteriales</taxon>
        <taxon>Weeksellaceae</taxon>
        <taxon>Chryseobacterium group</taxon>
        <taxon>Chryseobacterium</taxon>
    </lineage>
</organism>
<gene>
    <name evidence="1" type="ORF">FW781_17560</name>
</gene>
<sequence>MKKITTTIILFAAIAAKSQVAIDKPNVTNGSVSLEFGDTENKGIILPYVTSKNGITENGTIIYDASDFKIKYLKDTNTWFDLSVDPTGTADLSIQGSEKIEQPGAKVTIYSTASANDALQGILVLGDADKAMILPKVASPHLNIINPSAGMMAYDTVKKQLAVYNGKVWTFWKP</sequence>
<evidence type="ECO:0000313" key="2">
    <source>
        <dbReference type="Proteomes" id="UP000323884"/>
    </source>
</evidence>
<dbReference type="Proteomes" id="UP000323884">
    <property type="component" value="Unassembled WGS sequence"/>
</dbReference>
<name>A0A5D8ZF37_9FLAO</name>
<proteinExistence type="predicted"/>
<dbReference type="OrthoDB" id="705292at2"/>
<dbReference type="RefSeq" id="WP_149388602.1">
    <property type="nucleotide sequence ID" value="NZ_VTRU01000005.1"/>
</dbReference>
<keyword evidence="2" id="KW-1185">Reference proteome</keyword>